<dbReference type="CDD" id="cd07016">
    <property type="entry name" value="S14_ClpP_1"/>
    <property type="match status" value="1"/>
</dbReference>
<accession>A0ABW3SJB1</accession>
<dbReference type="InterPro" id="IPR023562">
    <property type="entry name" value="ClpP/TepA"/>
</dbReference>
<reference evidence="9" key="1">
    <citation type="journal article" date="2019" name="Int. J. Syst. Evol. Microbiol.">
        <title>The Global Catalogue of Microorganisms (GCM) 10K type strain sequencing project: providing services to taxonomists for standard genome sequencing and annotation.</title>
        <authorList>
            <consortium name="The Broad Institute Genomics Platform"/>
            <consortium name="The Broad Institute Genome Sequencing Center for Infectious Disease"/>
            <person name="Wu L."/>
            <person name="Ma J."/>
        </authorList>
    </citation>
    <scope>NUCLEOTIDE SEQUENCE [LARGE SCALE GENOMIC DNA]</scope>
    <source>
        <strain evidence="9">JCM 31319</strain>
    </source>
</reference>
<evidence type="ECO:0000256" key="6">
    <source>
        <dbReference type="RuleBase" id="RU003567"/>
    </source>
</evidence>
<feature type="region of interest" description="Disordered" evidence="7">
    <location>
        <begin position="377"/>
        <end position="418"/>
    </location>
</feature>
<proteinExistence type="inferred from homology"/>
<gene>
    <name evidence="8" type="ORF">ACFQ2O_01785</name>
</gene>
<dbReference type="PANTHER" id="PTHR10381">
    <property type="entry name" value="ATP-DEPENDENT CLP PROTEASE PROTEOLYTIC SUBUNIT"/>
    <property type="match status" value="1"/>
</dbReference>
<feature type="compositionally biased region" description="Low complexity" evidence="7">
    <location>
        <begin position="249"/>
        <end position="262"/>
    </location>
</feature>
<sequence length="418" mass="45731">MPKHINISINGPVGEFEDEWGYTCYGFMANYIDWMVGFNYEDGSIGYSDLEQVTFRINSDGGSVTEGFEILSKMEMLKEKSIKVEVINDSRAYSIASLLMQGASKGMRKSRSYALFMAHKPWAQCTGNADEMRKYADYLDKYEMPMIRVYMAASGKTEEELQALLREERFMTAEEAKAEGFIDEVLPINIEGAAPAQAEKKAVASYNPKSNQVQSNNMAITKEEKEGIVASVIEGVKSLFTKDADKNKPTATAKPKPAASTKPKPKPKAQEVTEPVAASTETSDGADIFYEGELEQGTEVFADAEYTEALEDGLYDLADGREIEVVDGAVANITEAEEEEEEETEASASAKKPTPKAKADQVDNALEKEVKALQAKLETLSKQVPGSGNAGPKGAQEFTDKNKGKAHPLDSVAAKIRK</sequence>
<evidence type="ECO:0000256" key="2">
    <source>
        <dbReference type="ARBA" id="ARBA00022490"/>
    </source>
</evidence>
<evidence type="ECO:0000256" key="1">
    <source>
        <dbReference type="ARBA" id="ARBA00007039"/>
    </source>
</evidence>
<evidence type="ECO:0000256" key="3">
    <source>
        <dbReference type="ARBA" id="ARBA00022670"/>
    </source>
</evidence>
<keyword evidence="5" id="KW-0720">Serine protease</keyword>
<protein>
    <recommendedName>
        <fullName evidence="6">ATP-dependent Clp protease proteolytic subunit</fullName>
    </recommendedName>
</protein>
<evidence type="ECO:0000313" key="8">
    <source>
        <dbReference type="EMBL" id="MFD1184918.1"/>
    </source>
</evidence>
<comment type="caution">
    <text evidence="8">The sequence shown here is derived from an EMBL/GenBank/DDBJ whole genome shotgun (WGS) entry which is preliminary data.</text>
</comment>
<feature type="region of interest" description="Disordered" evidence="7">
    <location>
        <begin position="244"/>
        <end position="284"/>
    </location>
</feature>
<keyword evidence="2" id="KW-0963">Cytoplasm</keyword>
<dbReference type="PRINTS" id="PR00127">
    <property type="entry name" value="CLPPROTEASEP"/>
</dbReference>
<dbReference type="RefSeq" id="WP_377522433.1">
    <property type="nucleotide sequence ID" value="NZ_JBHTLD010000007.1"/>
</dbReference>
<comment type="similarity">
    <text evidence="1 6">Belongs to the peptidase S14 family.</text>
</comment>
<dbReference type="InterPro" id="IPR001907">
    <property type="entry name" value="ClpP"/>
</dbReference>
<feature type="compositionally biased region" description="Acidic residues" evidence="7">
    <location>
        <begin position="335"/>
        <end position="345"/>
    </location>
</feature>
<dbReference type="Pfam" id="PF00574">
    <property type="entry name" value="CLP_protease"/>
    <property type="match status" value="1"/>
</dbReference>
<feature type="region of interest" description="Disordered" evidence="7">
    <location>
        <begin position="334"/>
        <end position="363"/>
    </location>
</feature>
<organism evidence="8 9">
    <name type="scientific">Pontibacter rugosus</name>
    <dbReference type="NCBI Taxonomy" id="1745966"/>
    <lineage>
        <taxon>Bacteria</taxon>
        <taxon>Pseudomonadati</taxon>
        <taxon>Bacteroidota</taxon>
        <taxon>Cytophagia</taxon>
        <taxon>Cytophagales</taxon>
        <taxon>Hymenobacteraceae</taxon>
        <taxon>Pontibacter</taxon>
    </lineage>
</organism>
<keyword evidence="4" id="KW-0378">Hydrolase</keyword>
<dbReference type="EMBL" id="JBHTLD010000007">
    <property type="protein sequence ID" value="MFD1184918.1"/>
    <property type="molecule type" value="Genomic_DNA"/>
</dbReference>
<dbReference type="SUPFAM" id="SSF52096">
    <property type="entry name" value="ClpP/crotonase"/>
    <property type="match status" value="1"/>
</dbReference>
<dbReference type="Gene3D" id="3.90.226.10">
    <property type="entry name" value="2-enoyl-CoA Hydratase, Chain A, domain 1"/>
    <property type="match status" value="1"/>
</dbReference>
<evidence type="ECO:0000256" key="5">
    <source>
        <dbReference type="ARBA" id="ARBA00022825"/>
    </source>
</evidence>
<dbReference type="GO" id="GO:0008233">
    <property type="term" value="F:peptidase activity"/>
    <property type="evidence" value="ECO:0007669"/>
    <property type="project" value="UniProtKB-KW"/>
</dbReference>
<dbReference type="PANTHER" id="PTHR10381:SF70">
    <property type="entry name" value="ATP-DEPENDENT CLP PROTEASE PROTEOLYTIC SUBUNIT"/>
    <property type="match status" value="1"/>
</dbReference>
<keyword evidence="9" id="KW-1185">Reference proteome</keyword>
<dbReference type="InterPro" id="IPR029045">
    <property type="entry name" value="ClpP/crotonase-like_dom_sf"/>
</dbReference>
<name>A0ABW3SJB1_9BACT</name>
<keyword evidence="3 8" id="KW-0645">Protease</keyword>
<dbReference type="GO" id="GO:0006508">
    <property type="term" value="P:proteolysis"/>
    <property type="evidence" value="ECO:0007669"/>
    <property type="project" value="UniProtKB-KW"/>
</dbReference>
<evidence type="ECO:0000256" key="7">
    <source>
        <dbReference type="SAM" id="MobiDB-lite"/>
    </source>
</evidence>
<evidence type="ECO:0000256" key="4">
    <source>
        <dbReference type="ARBA" id="ARBA00022801"/>
    </source>
</evidence>
<dbReference type="Proteomes" id="UP001597094">
    <property type="component" value="Unassembled WGS sequence"/>
</dbReference>
<evidence type="ECO:0000313" key="9">
    <source>
        <dbReference type="Proteomes" id="UP001597094"/>
    </source>
</evidence>